<gene>
    <name evidence="1" type="ORF">CARN4_1402</name>
</gene>
<proteinExistence type="predicted"/>
<organism evidence="1">
    <name type="scientific">mine drainage metagenome</name>
    <dbReference type="NCBI Taxonomy" id="410659"/>
    <lineage>
        <taxon>unclassified sequences</taxon>
        <taxon>metagenomes</taxon>
        <taxon>ecological metagenomes</taxon>
    </lineage>
</organism>
<dbReference type="AlphaFoldDB" id="E6Q7R8"/>
<dbReference type="EMBL" id="CABO01000052">
    <property type="protein sequence ID" value="CBI03243.1"/>
    <property type="molecule type" value="Genomic_DNA"/>
</dbReference>
<reference evidence="1" key="1">
    <citation type="submission" date="2009-10" db="EMBL/GenBank/DDBJ databases">
        <title>Diversity of trophic interactions inside an arsenic-rich microbial ecosystem.</title>
        <authorList>
            <person name="Bertin P.N."/>
            <person name="Heinrich-Salmeron A."/>
            <person name="Pelletier E."/>
            <person name="Goulhen-Chollet F."/>
            <person name="Arsene-Ploetze F."/>
            <person name="Gallien S."/>
            <person name="Calteau A."/>
            <person name="Vallenet D."/>
            <person name="Casiot C."/>
            <person name="Chane-Woon-Ming B."/>
            <person name="Giloteaux L."/>
            <person name="Barakat M."/>
            <person name="Bonnefoy V."/>
            <person name="Bruneel O."/>
            <person name="Chandler M."/>
            <person name="Cleiss J."/>
            <person name="Duran R."/>
            <person name="Elbaz-Poulichet F."/>
            <person name="Fonknechten N."/>
            <person name="Lauga B."/>
            <person name="Mornico D."/>
            <person name="Ortet P."/>
            <person name="Schaeffer C."/>
            <person name="Siguier P."/>
            <person name="Alexander Thil Smith A."/>
            <person name="Van Dorsselaer A."/>
            <person name="Weissenbach J."/>
            <person name="Medigue C."/>
            <person name="Le Paslier D."/>
        </authorList>
    </citation>
    <scope>NUCLEOTIDE SEQUENCE</scope>
</reference>
<protein>
    <submittedName>
        <fullName evidence="1">Uncharacterized protein</fullName>
    </submittedName>
</protein>
<comment type="caution">
    <text evidence="1">The sequence shown here is derived from an EMBL/GenBank/DDBJ whole genome shotgun (WGS) entry which is preliminary data.</text>
</comment>
<accession>E6Q7R8</accession>
<name>E6Q7R8_9ZZZZ</name>
<evidence type="ECO:0000313" key="1">
    <source>
        <dbReference type="EMBL" id="CBI03243.1"/>
    </source>
</evidence>
<sequence>MEHSVFKTRMLHNGSSRTVELLLEEETLLTLDYKADFEGEPIVQFSPRARSVSGSGALTMLFQSVLFLSLPLDPVSVGHLRKYIFNEGRRLFGGIPEIYVGGIDCLR</sequence>